<dbReference type="Gene3D" id="2.170.140.10">
    <property type="entry name" value="Chitin binding domain"/>
    <property type="match status" value="1"/>
</dbReference>
<dbReference type="GO" id="GO:0005576">
    <property type="term" value="C:extracellular region"/>
    <property type="evidence" value="ECO:0007669"/>
    <property type="project" value="InterPro"/>
</dbReference>
<dbReference type="InterPro" id="IPR036508">
    <property type="entry name" value="Chitin-bd_dom_sf"/>
</dbReference>
<feature type="domain" description="Chitin-binding type-2" evidence="7">
    <location>
        <begin position="23"/>
        <end position="83"/>
    </location>
</feature>
<protein>
    <recommendedName>
        <fullName evidence="7">Chitin-binding type-2 domain-containing protein</fullName>
    </recommendedName>
</protein>
<dbReference type="InterPro" id="IPR002557">
    <property type="entry name" value="Chitin-bd_dom"/>
</dbReference>
<feature type="chain" id="PRO_5042047230" description="Chitin-binding type-2 domain-containing protein" evidence="6">
    <location>
        <begin position="19"/>
        <end position="89"/>
    </location>
</feature>
<dbReference type="PROSITE" id="PS50940">
    <property type="entry name" value="CHIT_BIND_II"/>
    <property type="match status" value="1"/>
</dbReference>
<dbReference type="GO" id="GO:0008061">
    <property type="term" value="F:chitin binding"/>
    <property type="evidence" value="ECO:0007669"/>
    <property type="project" value="UniProtKB-KW"/>
</dbReference>
<keyword evidence="9" id="KW-1185">Reference proteome</keyword>
<accession>A0AAD9RUT0</accession>
<evidence type="ECO:0000256" key="2">
    <source>
        <dbReference type="ARBA" id="ARBA00022729"/>
    </source>
</evidence>
<dbReference type="Proteomes" id="UP001258017">
    <property type="component" value="Unassembled WGS sequence"/>
</dbReference>
<dbReference type="Pfam" id="PF01607">
    <property type="entry name" value="CBM_14"/>
    <property type="match status" value="1"/>
</dbReference>
<evidence type="ECO:0000259" key="7">
    <source>
        <dbReference type="PROSITE" id="PS50940"/>
    </source>
</evidence>
<evidence type="ECO:0000256" key="4">
    <source>
        <dbReference type="ARBA" id="ARBA00023157"/>
    </source>
</evidence>
<keyword evidence="4" id="KW-1015">Disulfide bond</keyword>
<keyword evidence="2 6" id="KW-0732">Signal</keyword>
<keyword evidence="1" id="KW-0147">Chitin-binding</keyword>
<dbReference type="AlphaFoldDB" id="A0AAD9RUT0"/>
<evidence type="ECO:0000313" key="8">
    <source>
        <dbReference type="EMBL" id="KAK2586199.1"/>
    </source>
</evidence>
<evidence type="ECO:0000256" key="1">
    <source>
        <dbReference type="ARBA" id="ARBA00022669"/>
    </source>
</evidence>
<feature type="signal peptide" evidence="6">
    <location>
        <begin position="1"/>
        <end position="18"/>
    </location>
</feature>
<dbReference type="SMART" id="SM00494">
    <property type="entry name" value="ChtBD2"/>
    <property type="match status" value="1"/>
</dbReference>
<reference evidence="8" key="2">
    <citation type="journal article" date="2023" name="Commun. Biol.">
        <title>Intrasexual cuticular hydrocarbon dimorphism in a wasp sheds light on hydrocarbon biosynthesis genes in Hymenoptera.</title>
        <authorList>
            <person name="Moris V.C."/>
            <person name="Podsiadlowski L."/>
            <person name="Martin S."/>
            <person name="Oeyen J.P."/>
            <person name="Donath A."/>
            <person name="Petersen M."/>
            <person name="Wilbrandt J."/>
            <person name="Misof B."/>
            <person name="Liedtke D."/>
            <person name="Thamm M."/>
            <person name="Scheiner R."/>
            <person name="Schmitt T."/>
            <person name="Niehuis O."/>
        </authorList>
    </citation>
    <scope>NUCLEOTIDE SEQUENCE</scope>
    <source>
        <strain evidence="8">GBR_01_08_01A</strain>
    </source>
</reference>
<keyword evidence="5" id="KW-0325">Glycoprotein</keyword>
<dbReference type="PANTHER" id="PTHR23301:SF0">
    <property type="entry name" value="CHITIN-BINDING TYPE-2 DOMAIN-CONTAINING PROTEIN-RELATED"/>
    <property type="match status" value="1"/>
</dbReference>
<gene>
    <name evidence="8" type="ORF">KPH14_001463</name>
</gene>
<keyword evidence="3" id="KW-0677">Repeat</keyword>
<name>A0AAD9RUT0_9HYME</name>
<reference evidence="8" key="1">
    <citation type="submission" date="2021-08" db="EMBL/GenBank/DDBJ databases">
        <authorList>
            <person name="Misof B."/>
            <person name="Oliver O."/>
            <person name="Podsiadlowski L."/>
            <person name="Donath A."/>
            <person name="Peters R."/>
            <person name="Mayer C."/>
            <person name="Rust J."/>
            <person name="Gunkel S."/>
            <person name="Lesny P."/>
            <person name="Martin S."/>
            <person name="Oeyen J.P."/>
            <person name="Petersen M."/>
            <person name="Panagiotis P."/>
            <person name="Wilbrandt J."/>
            <person name="Tanja T."/>
        </authorList>
    </citation>
    <scope>NUCLEOTIDE SEQUENCE</scope>
    <source>
        <strain evidence="8">GBR_01_08_01A</strain>
        <tissue evidence="8">Thorax + abdomen</tissue>
    </source>
</reference>
<comment type="caution">
    <text evidence="8">The sequence shown here is derived from an EMBL/GenBank/DDBJ whole genome shotgun (WGS) entry which is preliminary data.</text>
</comment>
<evidence type="ECO:0000256" key="3">
    <source>
        <dbReference type="ARBA" id="ARBA00022737"/>
    </source>
</evidence>
<dbReference type="PANTHER" id="PTHR23301">
    <property type="entry name" value="CHITIN BINDING PERITROPHIN-A"/>
    <property type="match status" value="1"/>
</dbReference>
<dbReference type="SUPFAM" id="SSF57625">
    <property type="entry name" value="Invertebrate chitin-binding proteins"/>
    <property type="match status" value="1"/>
</dbReference>
<evidence type="ECO:0000313" key="9">
    <source>
        <dbReference type="Proteomes" id="UP001258017"/>
    </source>
</evidence>
<sequence length="89" mass="9826">MKVIVLFTVLALAIIAYSEPSYDVECPDDEDPDFVTLIKNPYNCSTYFVCQGGDPIPMTCPKGLHFNDAIKICDWPNSAKCKPIAPPSE</sequence>
<organism evidence="8 9">
    <name type="scientific">Odynerus spinipes</name>
    <dbReference type="NCBI Taxonomy" id="1348599"/>
    <lineage>
        <taxon>Eukaryota</taxon>
        <taxon>Metazoa</taxon>
        <taxon>Ecdysozoa</taxon>
        <taxon>Arthropoda</taxon>
        <taxon>Hexapoda</taxon>
        <taxon>Insecta</taxon>
        <taxon>Pterygota</taxon>
        <taxon>Neoptera</taxon>
        <taxon>Endopterygota</taxon>
        <taxon>Hymenoptera</taxon>
        <taxon>Apocrita</taxon>
        <taxon>Aculeata</taxon>
        <taxon>Vespoidea</taxon>
        <taxon>Vespidae</taxon>
        <taxon>Eumeninae</taxon>
        <taxon>Odynerus</taxon>
    </lineage>
</organism>
<dbReference type="EMBL" id="JAIFRP010000014">
    <property type="protein sequence ID" value="KAK2586199.1"/>
    <property type="molecule type" value="Genomic_DNA"/>
</dbReference>
<proteinExistence type="predicted"/>
<dbReference type="InterPro" id="IPR051940">
    <property type="entry name" value="Chitin_bind-dev_reg"/>
</dbReference>
<evidence type="ECO:0000256" key="5">
    <source>
        <dbReference type="ARBA" id="ARBA00023180"/>
    </source>
</evidence>
<evidence type="ECO:0000256" key="6">
    <source>
        <dbReference type="SAM" id="SignalP"/>
    </source>
</evidence>